<keyword evidence="3" id="KW-1185">Reference proteome</keyword>
<dbReference type="AlphaFoldDB" id="A0A9N9SK17"/>
<evidence type="ECO:0000313" key="3">
    <source>
        <dbReference type="Proteomes" id="UP001153709"/>
    </source>
</evidence>
<protein>
    <submittedName>
        <fullName evidence="2">Uncharacterized protein</fullName>
    </submittedName>
</protein>
<evidence type="ECO:0000256" key="1">
    <source>
        <dbReference type="SAM" id="MobiDB-lite"/>
    </source>
</evidence>
<feature type="region of interest" description="Disordered" evidence="1">
    <location>
        <begin position="102"/>
        <end position="127"/>
    </location>
</feature>
<dbReference type="EMBL" id="OU898276">
    <property type="protein sequence ID" value="CAG9826099.1"/>
    <property type="molecule type" value="Genomic_DNA"/>
</dbReference>
<name>A0A9N9SK17_DIABA</name>
<dbReference type="OrthoDB" id="7367179at2759"/>
<dbReference type="Proteomes" id="UP001153709">
    <property type="component" value="Chromosome 1"/>
</dbReference>
<gene>
    <name evidence="2" type="ORF">DIABBA_LOCUS243</name>
</gene>
<evidence type="ECO:0000313" key="2">
    <source>
        <dbReference type="EMBL" id="CAG9826099.1"/>
    </source>
</evidence>
<proteinExistence type="predicted"/>
<sequence length="190" mass="21788">MAILVIDFRDPEHSEVTQLIPVTIETSLEAINLIIIGEGEALVYEELQCNNITNTDSLNGEIHNKNYFDDDIIVEDNDEASNTAITEKENSFVTMIEVSTEEANTTPPNENHEEHSEMTDNETGVLQKNRKKKPNIIQWQKNEAKRRRCEGEQYLGYTRVNKVVKQNKPRDARQLGAPCTSKECIRRKTR</sequence>
<reference evidence="2" key="1">
    <citation type="submission" date="2022-01" db="EMBL/GenBank/DDBJ databases">
        <authorList>
            <person name="King R."/>
        </authorList>
    </citation>
    <scope>NUCLEOTIDE SEQUENCE</scope>
</reference>
<organism evidence="2 3">
    <name type="scientific">Diabrotica balteata</name>
    <name type="common">Banded cucumber beetle</name>
    <dbReference type="NCBI Taxonomy" id="107213"/>
    <lineage>
        <taxon>Eukaryota</taxon>
        <taxon>Metazoa</taxon>
        <taxon>Ecdysozoa</taxon>
        <taxon>Arthropoda</taxon>
        <taxon>Hexapoda</taxon>
        <taxon>Insecta</taxon>
        <taxon>Pterygota</taxon>
        <taxon>Neoptera</taxon>
        <taxon>Endopterygota</taxon>
        <taxon>Coleoptera</taxon>
        <taxon>Polyphaga</taxon>
        <taxon>Cucujiformia</taxon>
        <taxon>Chrysomeloidea</taxon>
        <taxon>Chrysomelidae</taxon>
        <taxon>Galerucinae</taxon>
        <taxon>Diabroticina</taxon>
        <taxon>Diabroticites</taxon>
        <taxon>Diabrotica</taxon>
    </lineage>
</organism>
<accession>A0A9N9SK17</accession>